<evidence type="ECO:0000313" key="2">
    <source>
        <dbReference type="EMBL" id="CAA9203231.1"/>
    </source>
</evidence>
<gene>
    <name evidence="2" type="ORF">FLACOL7796_04649</name>
</gene>
<proteinExistence type="predicted"/>
<dbReference type="PANTHER" id="PTHR43751:SF2">
    <property type="entry name" value="SULFATASE N-TERMINAL DOMAIN-CONTAINING PROTEIN"/>
    <property type="match status" value="1"/>
</dbReference>
<dbReference type="InterPro" id="IPR052701">
    <property type="entry name" value="GAG_Ulvan_Degrading_Sulfatases"/>
</dbReference>
<accession>A0ABN7ER50</accession>
<sequence length="85" mass="9165">MGGNTPNIDRIAKEGMLFMNHYEQASCTAGRAAFITGQYPIRVGLATVGLPGAEQGLSIKDPTLATLLKPFGYKKERYSLVALAY</sequence>
<evidence type="ECO:0000259" key="1">
    <source>
        <dbReference type="Pfam" id="PF00884"/>
    </source>
</evidence>
<dbReference type="SUPFAM" id="SSF53649">
    <property type="entry name" value="Alkaline phosphatase-like"/>
    <property type="match status" value="1"/>
</dbReference>
<dbReference type="Gene3D" id="3.40.720.10">
    <property type="entry name" value="Alkaline Phosphatase, subunit A"/>
    <property type="match status" value="1"/>
</dbReference>
<comment type="caution">
    <text evidence="2">The sequence shown here is derived from an EMBL/GenBank/DDBJ whole genome shotgun (WGS) entry which is preliminary data.</text>
</comment>
<reference evidence="2 3" key="1">
    <citation type="submission" date="2020-02" db="EMBL/GenBank/DDBJ databases">
        <authorList>
            <person name="Criscuolo A."/>
        </authorList>
    </citation>
    <scope>NUCLEOTIDE SEQUENCE [LARGE SCALE GENOMIC DNA]</scope>
    <source>
        <strain evidence="2">CECT7796</strain>
    </source>
</reference>
<dbReference type="Pfam" id="PF00884">
    <property type="entry name" value="Sulfatase"/>
    <property type="match status" value="1"/>
</dbReference>
<name>A0ABN7ER50_9FLAO</name>
<keyword evidence="3" id="KW-1185">Reference proteome</keyword>
<feature type="domain" description="Sulfatase N-terminal" evidence="1">
    <location>
        <begin position="4"/>
        <end position="75"/>
    </location>
</feature>
<dbReference type="PANTHER" id="PTHR43751">
    <property type="entry name" value="SULFATASE"/>
    <property type="match status" value="1"/>
</dbReference>
<organism evidence="2 3">
    <name type="scientific">Flavobacterium collinsii</name>
    <dbReference type="NCBI Taxonomy" id="1114861"/>
    <lineage>
        <taxon>Bacteria</taxon>
        <taxon>Pseudomonadati</taxon>
        <taxon>Bacteroidota</taxon>
        <taxon>Flavobacteriia</taxon>
        <taxon>Flavobacteriales</taxon>
        <taxon>Flavobacteriaceae</taxon>
        <taxon>Flavobacterium</taxon>
    </lineage>
</organism>
<dbReference type="InterPro" id="IPR000917">
    <property type="entry name" value="Sulfatase_N"/>
</dbReference>
<dbReference type="Proteomes" id="UP000474567">
    <property type="component" value="Unassembled WGS sequence"/>
</dbReference>
<evidence type="ECO:0000313" key="3">
    <source>
        <dbReference type="Proteomes" id="UP000474567"/>
    </source>
</evidence>
<protein>
    <recommendedName>
        <fullName evidence="1">Sulfatase N-terminal domain-containing protein</fullName>
    </recommendedName>
</protein>
<dbReference type="EMBL" id="CADCST010000174">
    <property type="protein sequence ID" value="CAA9203231.1"/>
    <property type="molecule type" value="Genomic_DNA"/>
</dbReference>
<dbReference type="InterPro" id="IPR017850">
    <property type="entry name" value="Alkaline_phosphatase_core_sf"/>
</dbReference>